<evidence type="ECO:0000313" key="1">
    <source>
        <dbReference type="EMBL" id="MFC6764242.1"/>
    </source>
</evidence>
<reference evidence="1 2" key="1">
    <citation type="journal article" date="2019" name="Int. J. Syst. Evol. Microbiol.">
        <title>The Global Catalogue of Microorganisms (GCM) 10K type strain sequencing project: providing services to taxonomists for standard genome sequencing and annotation.</title>
        <authorList>
            <consortium name="The Broad Institute Genomics Platform"/>
            <consortium name="The Broad Institute Genome Sequencing Center for Infectious Disease"/>
            <person name="Wu L."/>
            <person name="Ma J."/>
        </authorList>
    </citation>
    <scope>NUCLEOTIDE SEQUENCE [LARGE SCALE GENOMIC DNA]</scope>
    <source>
        <strain evidence="1 2">LMG 29247</strain>
    </source>
</reference>
<dbReference type="AlphaFoldDB" id="A0ABD5SGU1"/>
<feature type="non-terminal residue" evidence="1">
    <location>
        <position position="84"/>
    </location>
</feature>
<protein>
    <submittedName>
        <fullName evidence="1">Uncharacterized protein</fullName>
    </submittedName>
</protein>
<organism evidence="1 2">
    <name type="scientific">Natrinema soli</name>
    <dbReference type="NCBI Taxonomy" id="1930624"/>
    <lineage>
        <taxon>Archaea</taxon>
        <taxon>Methanobacteriati</taxon>
        <taxon>Methanobacteriota</taxon>
        <taxon>Stenosarchaea group</taxon>
        <taxon>Halobacteria</taxon>
        <taxon>Halobacteriales</taxon>
        <taxon>Natrialbaceae</taxon>
        <taxon>Natrinema</taxon>
    </lineage>
</organism>
<sequence length="84" mass="9209">MLAWPDETIDEGIASVAATDPERRAVIVDETVWRYDDPLSDDEPHEKFRMCAGHAPETVAVDDAPAALDELRTVSDVSDVLGSR</sequence>
<evidence type="ECO:0000313" key="2">
    <source>
        <dbReference type="Proteomes" id="UP001596383"/>
    </source>
</evidence>
<proteinExistence type="predicted"/>
<name>A0ABD5SGU1_9EURY</name>
<gene>
    <name evidence="1" type="ORF">ACFQE6_04025</name>
</gene>
<dbReference type="EMBL" id="JBHSWV010000063">
    <property type="protein sequence ID" value="MFC6764242.1"/>
    <property type="molecule type" value="Genomic_DNA"/>
</dbReference>
<dbReference type="Proteomes" id="UP001596383">
    <property type="component" value="Unassembled WGS sequence"/>
</dbReference>
<keyword evidence="2" id="KW-1185">Reference proteome</keyword>
<comment type="caution">
    <text evidence="1">The sequence shown here is derived from an EMBL/GenBank/DDBJ whole genome shotgun (WGS) entry which is preliminary data.</text>
</comment>
<accession>A0ABD5SGU1</accession>